<keyword evidence="1 4" id="KW-0963">Cytoplasm</keyword>
<evidence type="ECO:0000256" key="3">
    <source>
        <dbReference type="ARBA" id="ARBA00023315"/>
    </source>
</evidence>
<comment type="catalytic activity">
    <reaction evidence="4">
        <text>L-phenylalanyl-tRNA(Phe) + an N-terminal L-alpha-aminoacyl-[protein] = an N-terminal L-phenylalanyl-L-alpha-aminoacyl-[protein] + tRNA(Phe)</text>
        <dbReference type="Rhea" id="RHEA:43632"/>
        <dbReference type="Rhea" id="RHEA-COMP:9668"/>
        <dbReference type="Rhea" id="RHEA-COMP:9699"/>
        <dbReference type="Rhea" id="RHEA-COMP:10636"/>
        <dbReference type="Rhea" id="RHEA-COMP:10637"/>
        <dbReference type="ChEBI" id="CHEBI:78442"/>
        <dbReference type="ChEBI" id="CHEBI:78531"/>
        <dbReference type="ChEBI" id="CHEBI:78597"/>
        <dbReference type="ChEBI" id="CHEBI:83561"/>
        <dbReference type="EC" id="2.3.2.6"/>
    </reaction>
</comment>
<dbReference type="Gene3D" id="3.40.630.70">
    <property type="entry name" value="Leucyl/phenylalanyl-tRNA-protein transferase, C-terminal domain"/>
    <property type="match status" value="1"/>
</dbReference>
<dbReference type="InterPro" id="IPR016181">
    <property type="entry name" value="Acyl_CoA_acyltransferase"/>
</dbReference>
<dbReference type="PANTHER" id="PTHR30098:SF2">
    <property type="entry name" value="LEUCYL_PHENYLALANYL-TRNA--PROTEIN TRANSFERASE"/>
    <property type="match status" value="1"/>
</dbReference>
<dbReference type="RefSeq" id="WP_188513303.1">
    <property type="nucleotide sequence ID" value="NZ_BMGD01000002.1"/>
</dbReference>
<reference evidence="6" key="1">
    <citation type="journal article" date="2019" name="Int. J. Syst. Evol. Microbiol.">
        <title>The Global Catalogue of Microorganisms (GCM) 10K type strain sequencing project: providing services to taxonomists for standard genome sequencing and annotation.</title>
        <authorList>
            <consortium name="The Broad Institute Genomics Platform"/>
            <consortium name="The Broad Institute Genome Sequencing Center for Infectious Disease"/>
            <person name="Wu L."/>
            <person name="Ma J."/>
        </authorList>
    </citation>
    <scope>NUCLEOTIDE SEQUENCE [LARGE SCALE GENOMIC DNA]</scope>
    <source>
        <strain evidence="6">CGMCC 1.12851</strain>
    </source>
</reference>
<dbReference type="Pfam" id="PF03588">
    <property type="entry name" value="Leu_Phe_trans"/>
    <property type="match status" value="1"/>
</dbReference>
<keyword evidence="3 4" id="KW-0012">Acyltransferase</keyword>
<evidence type="ECO:0000313" key="6">
    <source>
        <dbReference type="Proteomes" id="UP000614261"/>
    </source>
</evidence>
<evidence type="ECO:0000256" key="4">
    <source>
        <dbReference type="HAMAP-Rule" id="MF_00688"/>
    </source>
</evidence>
<dbReference type="EMBL" id="BMGD01000002">
    <property type="protein sequence ID" value="GGB57256.1"/>
    <property type="molecule type" value="Genomic_DNA"/>
</dbReference>
<comment type="function">
    <text evidence="4">Functions in the N-end rule pathway of protein degradation where it conjugates Leu, Phe and, less efficiently, Met from aminoacyl-tRNAs to the N-termini of proteins containing an N-terminal arginine or lysine.</text>
</comment>
<dbReference type="HAMAP" id="MF_00688">
    <property type="entry name" value="Leu_Phe_trans"/>
    <property type="match status" value="1"/>
</dbReference>
<gene>
    <name evidence="4" type="primary">aat</name>
    <name evidence="5" type="ORF">GCM10010833_09970</name>
</gene>
<comment type="subcellular location">
    <subcellularLocation>
        <location evidence="4">Cytoplasm</location>
    </subcellularLocation>
</comment>
<proteinExistence type="inferred from homology"/>
<sequence length="286" mass="29909">MHGTPGPVTIDLTMLMRAYAIGIFPMADARDDIDVFWVEPEMRAILPLDNFHLSKSLKKVIRSDRFTVTCNRAFAQVIAMCAESADGREQTWINRTIEASFIALNRQGRAHSIECWLDDTLVGGLYGVEIGRAFCGESMFSRATDASKVALAWLVAAMRKGGMSLLDCQFITPHLASLGAQEIPQAQYMALLTDAIRDSPFAPPRVQRPHPVMPGIYSVSVEGVAGVGPGAGVGAGAGAGADSGLVAGFAALAGGDAVGPPAGAPAPSAGASSPGYSIAQFLTQTS</sequence>
<dbReference type="NCBIfam" id="TIGR00667">
    <property type="entry name" value="aat"/>
    <property type="match status" value="1"/>
</dbReference>
<keyword evidence="6" id="KW-1185">Reference proteome</keyword>
<keyword evidence="2 4" id="KW-0808">Transferase</keyword>
<comment type="catalytic activity">
    <reaction evidence="4">
        <text>N-terminal L-arginyl-[protein] + L-leucyl-tRNA(Leu) = N-terminal L-leucyl-L-arginyl-[protein] + tRNA(Leu) + H(+)</text>
        <dbReference type="Rhea" id="RHEA:50416"/>
        <dbReference type="Rhea" id="RHEA-COMP:9613"/>
        <dbReference type="Rhea" id="RHEA-COMP:9622"/>
        <dbReference type="Rhea" id="RHEA-COMP:12672"/>
        <dbReference type="Rhea" id="RHEA-COMP:12673"/>
        <dbReference type="ChEBI" id="CHEBI:15378"/>
        <dbReference type="ChEBI" id="CHEBI:64719"/>
        <dbReference type="ChEBI" id="CHEBI:78442"/>
        <dbReference type="ChEBI" id="CHEBI:78494"/>
        <dbReference type="ChEBI" id="CHEBI:133044"/>
        <dbReference type="EC" id="2.3.2.6"/>
    </reaction>
</comment>
<dbReference type="InterPro" id="IPR004616">
    <property type="entry name" value="Leu/Phe-tRNA_Trfase"/>
</dbReference>
<evidence type="ECO:0000313" key="5">
    <source>
        <dbReference type="EMBL" id="GGB57256.1"/>
    </source>
</evidence>
<organism evidence="5 6">
    <name type="scientific">Blastomonas aquatica</name>
    <dbReference type="NCBI Taxonomy" id="1510276"/>
    <lineage>
        <taxon>Bacteria</taxon>
        <taxon>Pseudomonadati</taxon>
        <taxon>Pseudomonadota</taxon>
        <taxon>Alphaproteobacteria</taxon>
        <taxon>Sphingomonadales</taxon>
        <taxon>Sphingomonadaceae</taxon>
        <taxon>Blastomonas</taxon>
    </lineage>
</organism>
<dbReference type="InterPro" id="IPR042203">
    <property type="entry name" value="Leu/Phe-tRNA_Trfase_C"/>
</dbReference>
<comment type="similarity">
    <text evidence="4">Belongs to the L/F-transferase family.</text>
</comment>
<evidence type="ECO:0000256" key="2">
    <source>
        <dbReference type="ARBA" id="ARBA00022679"/>
    </source>
</evidence>
<dbReference type="EC" id="2.3.2.6" evidence="4"/>
<dbReference type="SUPFAM" id="SSF55729">
    <property type="entry name" value="Acyl-CoA N-acyltransferases (Nat)"/>
    <property type="match status" value="1"/>
</dbReference>
<comment type="caution">
    <text evidence="5">The sequence shown here is derived from an EMBL/GenBank/DDBJ whole genome shotgun (WGS) entry which is preliminary data.</text>
</comment>
<protein>
    <recommendedName>
        <fullName evidence="4">Leucyl/phenylalanyl-tRNA--protein transferase</fullName>
        <ecNumber evidence="4">2.3.2.6</ecNumber>
    </recommendedName>
    <alternativeName>
        <fullName evidence="4">L/F-transferase</fullName>
    </alternativeName>
    <alternativeName>
        <fullName evidence="4">Leucyltransferase</fullName>
    </alternativeName>
    <alternativeName>
        <fullName evidence="4">Phenyalanyltransferase</fullName>
    </alternativeName>
</protein>
<accession>A0ABQ1J4J1</accession>
<dbReference type="Proteomes" id="UP000614261">
    <property type="component" value="Unassembled WGS sequence"/>
</dbReference>
<name>A0ABQ1J4J1_9SPHN</name>
<evidence type="ECO:0000256" key="1">
    <source>
        <dbReference type="ARBA" id="ARBA00022490"/>
    </source>
</evidence>
<comment type="catalytic activity">
    <reaction evidence="4">
        <text>N-terminal L-lysyl-[protein] + L-leucyl-tRNA(Leu) = N-terminal L-leucyl-L-lysyl-[protein] + tRNA(Leu) + H(+)</text>
        <dbReference type="Rhea" id="RHEA:12340"/>
        <dbReference type="Rhea" id="RHEA-COMP:9613"/>
        <dbReference type="Rhea" id="RHEA-COMP:9622"/>
        <dbReference type="Rhea" id="RHEA-COMP:12670"/>
        <dbReference type="Rhea" id="RHEA-COMP:12671"/>
        <dbReference type="ChEBI" id="CHEBI:15378"/>
        <dbReference type="ChEBI" id="CHEBI:65249"/>
        <dbReference type="ChEBI" id="CHEBI:78442"/>
        <dbReference type="ChEBI" id="CHEBI:78494"/>
        <dbReference type="ChEBI" id="CHEBI:133043"/>
        <dbReference type="EC" id="2.3.2.6"/>
    </reaction>
</comment>
<dbReference type="PANTHER" id="PTHR30098">
    <property type="entry name" value="LEUCYL/PHENYLALANYL-TRNA--PROTEIN TRANSFERASE"/>
    <property type="match status" value="1"/>
</dbReference>